<evidence type="ECO:0000256" key="3">
    <source>
        <dbReference type="ARBA" id="ARBA00022722"/>
    </source>
</evidence>
<dbReference type="InterPro" id="IPR005227">
    <property type="entry name" value="YqgF"/>
</dbReference>
<keyword evidence="4 5" id="KW-0378">Hydrolase</keyword>
<dbReference type="GO" id="GO:0000967">
    <property type="term" value="P:rRNA 5'-end processing"/>
    <property type="evidence" value="ECO:0007669"/>
    <property type="project" value="UniProtKB-UniRule"/>
</dbReference>
<comment type="similarity">
    <text evidence="5">Belongs to the YqgF HJR family.</text>
</comment>
<dbReference type="SMART" id="SM00732">
    <property type="entry name" value="YqgFc"/>
    <property type="match status" value="1"/>
</dbReference>
<accession>A0A1F5NS13</accession>
<dbReference type="GO" id="GO:0016788">
    <property type="term" value="F:hydrolase activity, acting on ester bonds"/>
    <property type="evidence" value="ECO:0007669"/>
    <property type="project" value="UniProtKB-UniRule"/>
</dbReference>
<dbReference type="AlphaFoldDB" id="A0A1F5NS13"/>
<dbReference type="Gene3D" id="3.30.420.140">
    <property type="entry name" value="YqgF/RNase H-like domain"/>
    <property type="match status" value="1"/>
</dbReference>
<dbReference type="EMBL" id="MFEJ01000020">
    <property type="protein sequence ID" value="OGE80140.1"/>
    <property type="molecule type" value="Genomic_DNA"/>
</dbReference>
<reference evidence="7 8" key="1">
    <citation type="journal article" date="2016" name="Nat. Commun.">
        <title>Thousands of microbial genomes shed light on interconnected biogeochemical processes in an aquifer system.</title>
        <authorList>
            <person name="Anantharaman K."/>
            <person name="Brown C.T."/>
            <person name="Hug L.A."/>
            <person name="Sharon I."/>
            <person name="Castelle C.J."/>
            <person name="Probst A.J."/>
            <person name="Thomas B.C."/>
            <person name="Singh A."/>
            <person name="Wilkins M.J."/>
            <person name="Karaoz U."/>
            <person name="Brodie E.L."/>
            <person name="Williams K.H."/>
            <person name="Hubbard S.S."/>
            <person name="Banfield J.F."/>
        </authorList>
    </citation>
    <scope>NUCLEOTIDE SEQUENCE [LARGE SCALE GENOMIC DNA]</scope>
</reference>
<comment type="function">
    <text evidence="5">Could be a nuclease involved in processing of the 5'-end of pre-16S rRNA.</text>
</comment>
<dbReference type="InterPro" id="IPR006641">
    <property type="entry name" value="YqgF/RNaseH-like_dom"/>
</dbReference>
<protein>
    <recommendedName>
        <fullName evidence="5">Putative pre-16S rRNA nuclease</fullName>
        <ecNumber evidence="5">3.1.-.-</ecNumber>
    </recommendedName>
</protein>
<dbReference type="Proteomes" id="UP000176233">
    <property type="component" value="Unassembled WGS sequence"/>
</dbReference>
<organism evidence="7 8">
    <name type="scientific">Candidatus Doudnabacteria bacterium RIFCSPHIGHO2_01_FULL_45_18</name>
    <dbReference type="NCBI Taxonomy" id="1817823"/>
    <lineage>
        <taxon>Bacteria</taxon>
        <taxon>Candidatus Doudnaibacteriota</taxon>
    </lineage>
</organism>
<comment type="subcellular location">
    <subcellularLocation>
        <location evidence="5">Cytoplasm</location>
    </subcellularLocation>
</comment>
<feature type="domain" description="YqgF/RNase H-like" evidence="6">
    <location>
        <begin position="1"/>
        <end position="99"/>
    </location>
</feature>
<dbReference type="SUPFAM" id="SSF53098">
    <property type="entry name" value="Ribonuclease H-like"/>
    <property type="match status" value="1"/>
</dbReference>
<keyword evidence="3 5" id="KW-0540">Nuclease</keyword>
<dbReference type="GO" id="GO:0004518">
    <property type="term" value="F:nuclease activity"/>
    <property type="evidence" value="ECO:0007669"/>
    <property type="project" value="UniProtKB-KW"/>
</dbReference>
<dbReference type="HAMAP" id="MF_00651">
    <property type="entry name" value="Nuclease_YqgF"/>
    <property type="match status" value="1"/>
</dbReference>
<dbReference type="EC" id="3.1.-.-" evidence="5"/>
<evidence type="ECO:0000256" key="5">
    <source>
        <dbReference type="HAMAP-Rule" id="MF_00651"/>
    </source>
</evidence>
<evidence type="ECO:0000313" key="8">
    <source>
        <dbReference type="Proteomes" id="UP000176233"/>
    </source>
</evidence>
<dbReference type="Pfam" id="PF03652">
    <property type="entry name" value="RuvX"/>
    <property type="match status" value="1"/>
</dbReference>
<proteinExistence type="inferred from homology"/>
<sequence>MRILALDWGEVRIGAAVSDEDGRIAFPLDKIIPNKNAKSEIKELIDRLEIKKIIIGLPKTLKGAEAKSAQKLKKFVRSLEPVLSVPIDLVDERFTTVEASKKLRAQGMSEKQQRAIKDNIAAQIMLQQYLNHL</sequence>
<name>A0A1F5NS13_9BACT</name>
<dbReference type="InterPro" id="IPR012337">
    <property type="entry name" value="RNaseH-like_sf"/>
</dbReference>
<dbReference type="PANTHER" id="PTHR33317">
    <property type="entry name" value="POLYNUCLEOTIDYL TRANSFERASE, RIBONUCLEASE H-LIKE SUPERFAMILY PROTEIN"/>
    <property type="match status" value="1"/>
</dbReference>
<evidence type="ECO:0000256" key="2">
    <source>
        <dbReference type="ARBA" id="ARBA00022517"/>
    </source>
</evidence>
<dbReference type="PANTHER" id="PTHR33317:SF4">
    <property type="entry name" value="POLYNUCLEOTIDYL TRANSFERASE, RIBONUCLEASE H-LIKE SUPERFAMILY PROTEIN"/>
    <property type="match status" value="1"/>
</dbReference>
<evidence type="ECO:0000256" key="1">
    <source>
        <dbReference type="ARBA" id="ARBA00022490"/>
    </source>
</evidence>
<evidence type="ECO:0000256" key="4">
    <source>
        <dbReference type="ARBA" id="ARBA00022801"/>
    </source>
</evidence>
<dbReference type="GO" id="GO:0005829">
    <property type="term" value="C:cytosol"/>
    <property type="evidence" value="ECO:0007669"/>
    <property type="project" value="TreeGrafter"/>
</dbReference>
<gene>
    <name evidence="7" type="ORF">A2660_01685</name>
</gene>
<dbReference type="InterPro" id="IPR037027">
    <property type="entry name" value="YqgF/RNaseH-like_dom_sf"/>
</dbReference>
<comment type="caution">
    <text evidence="7">The sequence shown here is derived from an EMBL/GenBank/DDBJ whole genome shotgun (WGS) entry which is preliminary data.</text>
</comment>
<keyword evidence="1 5" id="KW-0963">Cytoplasm</keyword>
<dbReference type="CDD" id="cd16964">
    <property type="entry name" value="YqgF"/>
    <property type="match status" value="1"/>
</dbReference>
<evidence type="ECO:0000313" key="7">
    <source>
        <dbReference type="EMBL" id="OGE80140.1"/>
    </source>
</evidence>
<evidence type="ECO:0000259" key="6">
    <source>
        <dbReference type="SMART" id="SM00732"/>
    </source>
</evidence>
<dbReference type="NCBIfam" id="TIGR00250">
    <property type="entry name" value="RNAse_H_YqgF"/>
    <property type="match status" value="1"/>
</dbReference>
<keyword evidence="2 5" id="KW-0690">Ribosome biogenesis</keyword>